<evidence type="ECO:0000256" key="3">
    <source>
        <dbReference type="ARBA" id="ARBA00022771"/>
    </source>
</evidence>
<dbReference type="OrthoDB" id="8117402at2759"/>
<feature type="domain" description="C2H2-type" evidence="7">
    <location>
        <begin position="241"/>
        <end position="265"/>
    </location>
</feature>
<evidence type="ECO:0000313" key="9">
    <source>
        <dbReference type="Proteomes" id="UP000193560"/>
    </source>
</evidence>
<feature type="region of interest" description="Disordered" evidence="6">
    <location>
        <begin position="134"/>
        <end position="180"/>
    </location>
</feature>
<comment type="caution">
    <text evidence="8">The sequence shown here is derived from an EMBL/GenBank/DDBJ whole genome shotgun (WGS) entry which is preliminary data.</text>
</comment>
<dbReference type="FunFam" id="3.30.160.60:FF:000100">
    <property type="entry name" value="Zinc finger 45-like"/>
    <property type="match status" value="1"/>
</dbReference>
<dbReference type="Gene3D" id="3.30.160.60">
    <property type="entry name" value="Classic Zinc Finger"/>
    <property type="match status" value="3"/>
</dbReference>
<dbReference type="SUPFAM" id="SSF57667">
    <property type="entry name" value="beta-beta-alpha zinc fingers"/>
    <property type="match status" value="2"/>
</dbReference>
<accession>A0A1X2IRC0</accession>
<evidence type="ECO:0000256" key="2">
    <source>
        <dbReference type="ARBA" id="ARBA00022737"/>
    </source>
</evidence>
<dbReference type="EMBL" id="MCGE01000005">
    <property type="protein sequence ID" value="ORZ21088.1"/>
    <property type="molecule type" value="Genomic_DNA"/>
</dbReference>
<feature type="compositionally biased region" description="Low complexity" evidence="6">
    <location>
        <begin position="137"/>
        <end position="147"/>
    </location>
</feature>
<evidence type="ECO:0000256" key="4">
    <source>
        <dbReference type="ARBA" id="ARBA00022833"/>
    </source>
</evidence>
<dbReference type="Proteomes" id="UP000193560">
    <property type="component" value="Unassembled WGS sequence"/>
</dbReference>
<dbReference type="FunFam" id="3.30.160.60:FF:000125">
    <property type="entry name" value="Putative zinc finger protein 143"/>
    <property type="match status" value="1"/>
</dbReference>
<dbReference type="AlphaFoldDB" id="A0A1X2IRC0"/>
<keyword evidence="3 5" id="KW-0863">Zinc-finger</keyword>
<keyword evidence="1" id="KW-0479">Metal-binding</keyword>
<dbReference type="GO" id="GO:0008270">
    <property type="term" value="F:zinc ion binding"/>
    <property type="evidence" value="ECO:0007669"/>
    <property type="project" value="UniProtKB-KW"/>
</dbReference>
<feature type="domain" description="C2H2-type" evidence="7">
    <location>
        <begin position="183"/>
        <end position="212"/>
    </location>
</feature>
<dbReference type="InterPro" id="IPR036236">
    <property type="entry name" value="Znf_C2H2_sf"/>
</dbReference>
<dbReference type="Pfam" id="PF00096">
    <property type="entry name" value="zf-C2H2"/>
    <property type="match status" value="2"/>
</dbReference>
<reference evidence="8 9" key="1">
    <citation type="submission" date="2016-07" db="EMBL/GenBank/DDBJ databases">
        <title>Pervasive Adenine N6-methylation of Active Genes in Fungi.</title>
        <authorList>
            <consortium name="DOE Joint Genome Institute"/>
            <person name="Mondo S.J."/>
            <person name="Dannebaum R.O."/>
            <person name="Kuo R.C."/>
            <person name="Labutti K."/>
            <person name="Haridas S."/>
            <person name="Kuo A."/>
            <person name="Salamov A."/>
            <person name="Ahrendt S.R."/>
            <person name="Lipzen A."/>
            <person name="Sullivan W."/>
            <person name="Andreopoulos W.B."/>
            <person name="Clum A."/>
            <person name="Lindquist E."/>
            <person name="Daum C."/>
            <person name="Ramamoorthy G.K."/>
            <person name="Gryganskyi A."/>
            <person name="Culley D."/>
            <person name="Magnuson J.K."/>
            <person name="James T.Y."/>
            <person name="O'Malley M.A."/>
            <person name="Stajich J.E."/>
            <person name="Spatafora J.W."/>
            <person name="Visel A."/>
            <person name="Grigoriev I.V."/>
        </authorList>
    </citation>
    <scope>NUCLEOTIDE SEQUENCE [LARGE SCALE GENOMIC DNA]</scope>
    <source>
        <strain evidence="8 9">NRRL 1336</strain>
    </source>
</reference>
<dbReference type="GO" id="GO:0000981">
    <property type="term" value="F:DNA-binding transcription factor activity, RNA polymerase II-specific"/>
    <property type="evidence" value="ECO:0007669"/>
    <property type="project" value="TreeGrafter"/>
</dbReference>
<dbReference type="InterPro" id="IPR013087">
    <property type="entry name" value="Znf_C2H2_type"/>
</dbReference>
<dbReference type="GO" id="GO:0000978">
    <property type="term" value="F:RNA polymerase II cis-regulatory region sequence-specific DNA binding"/>
    <property type="evidence" value="ECO:0007669"/>
    <property type="project" value="TreeGrafter"/>
</dbReference>
<evidence type="ECO:0000259" key="7">
    <source>
        <dbReference type="PROSITE" id="PS50157"/>
    </source>
</evidence>
<keyword evidence="2" id="KW-0677">Repeat</keyword>
<dbReference type="PANTHER" id="PTHR23235">
    <property type="entry name" value="KRUEPPEL-LIKE TRANSCRIPTION FACTOR"/>
    <property type="match status" value="1"/>
</dbReference>
<protein>
    <recommendedName>
        <fullName evidence="7">C2H2-type domain-containing protein</fullName>
    </recommendedName>
</protein>
<dbReference type="PROSITE" id="PS00028">
    <property type="entry name" value="ZINC_FINGER_C2H2_1"/>
    <property type="match status" value="2"/>
</dbReference>
<sequence>MNQFGILDAYSSPCPWDEILNTTGYKDLMTTSYYPSPDASVCMNDTCYNGTGPTTMSSSLSPPESVYSYSGPVNMMMPIASTSTNESPSLMMMIPPLQEMELVLPPIDLLDQFIQHHEHVLSSSKFYYPSSNGTMVTPSTPKSPSPKTTKKAAARNSSTQPRQKRSHSSKKDGISKKNLPIQYNCQHPGCGKTFNRPYNLQSHMRTHTTDRPFGCTNCGRRFARQHDRNRHEKLHWGIKPYSCSQCHKSFARMDALNRHLKVENGCGGSGSDGILQQQPLGHQVMV</sequence>
<gene>
    <name evidence="8" type="ORF">BCR42DRAFT_406795</name>
</gene>
<evidence type="ECO:0000313" key="8">
    <source>
        <dbReference type="EMBL" id="ORZ21088.1"/>
    </source>
</evidence>
<organism evidence="8 9">
    <name type="scientific">Absidia repens</name>
    <dbReference type="NCBI Taxonomy" id="90262"/>
    <lineage>
        <taxon>Eukaryota</taxon>
        <taxon>Fungi</taxon>
        <taxon>Fungi incertae sedis</taxon>
        <taxon>Mucoromycota</taxon>
        <taxon>Mucoromycotina</taxon>
        <taxon>Mucoromycetes</taxon>
        <taxon>Mucorales</taxon>
        <taxon>Cunninghamellaceae</taxon>
        <taxon>Absidia</taxon>
    </lineage>
</organism>
<name>A0A1X2IRC0_9FUNG</name>
<dbReference type="PANTHER" id="PTHR23235:SF120">
    <property type="entry name" value="KRUPPEL-LIKE FACTOR 15"/>
    <property type="match status" value="1"/>
</dbReference>
<keyword evidence="4" id="KW-0862">Zinc</keyword>
<dbReference type="PROSITE" id="PS50157">
    <property type="entry name" value="ZINC_FINGER_C2H2_2"/>
    <property type="match status" value="3"/>
</dbReference>
<proteinExistence type="predicted"/>
<dbReference type="STRING" id="90262.A0A1X2IRC0"/>
<keyword evidence="9" id="KW-1185">Reference proteome</keyword>
<evidence type="ECO:0000256" key="5">
    <source>
        <dbReference type="PROSITE-ProRule" id="PRU00042"/>
    </source>
</evidence>
<evidence type="ECO:0000256" key="6">
    <source>
        <dbReference type="SAM" id="MobiDB-lite"/>
    </source>
</evidence>
<evidence type="ECO:0000256" key="1">
    <source>
        <dbReference type="ARBA" id="ARBA00022723"/>
    </source>
</evidence>
<dbReference type="SMART" id="SM00355">
    <property type="entry name" value="ZnF_C2H2"/>
    <property type="match status" value="3"/>
</dbReference>
<feature type="domain" description="C2H2-type" evidence="7">
    <location>
        <begin position="213"/>
        <end position="240"/>
    </location>
</feature>